<dbReference type="AlphaFoldDB" id="A0AAN4MUK1"/>
<organism evidence="1 2">
    <name type="scientific">Bacteroides fragilis str. 1007-1-F #10</name>
    <dbReference type="NCBI Taxonomy" id="1339295"/>
    <lineage>
        <taxon>Bacteria</taxon>
        <taxon>Pseudomonadati</taxon>
        <taxon>Bacteroidota</taxon>
        <taxon>Bacteroidia</taxon>
        <taxon>Bacteroidales</taxon>
        <taxon>Bacteroidaceae</taxon>
        <taxon>Bacteroides</taxon>
    </lineage>
</organism>
<dbReference type="EMBL" id="JGEA01000073">
    <property type="protein sequence ID" value="EYA11951.1"/>
    <property type="molecule type" value="Genomic_DNA"/>
</dbReference>
<protein>
    <submittedName>
        <fullName evidence="1">Uncharacterized protein</fullName>
    </submittedName>
</protein>
<sequence>MVVHNSAFYGYGGYESATVYELFIDGNGKLLCTLNGEAGEDFDEPIGQVQTEGLLEIAHWLEEHGFISADVNDDRIVVCEECGSDNIQTQAWVDPNARTFIGTTGIDRYDNCATNARTISPLLRSGNSRNVCRNGGTRWTQIKWNRSRVAVRTSVRPETTIRGLLKPAMNGGKTRAMTRNVKSGKNITTADYDLQSS</sequence>
<gene>
    <name evidence="1" type="ORF">M104_5111</name>
</gene>
<comment type="caution">
    <text evidence="1">The sequence shown here is derived from an EMBL/GenBank/DDBJ whole genome shotgun (WGS) entry which is preliminary data.</text>
</comment>
<dbReference type="Proteomes" id="UP000022433">
    <property type="component" value="Unassembled WGS sequence"/>
</dbReference>
<reference evidence="1 2" key="1">
    <citation type="submission" date="2014-02" db="EMBL/GenBank/DDBJ databases">
        <authorList>
            <person name="Sears C."/>
            <person name="Carroll K."/>
            <person name="Sack B.R."/>
            <person name="Qadri F."/>
            <person name="Myers L.L."/>
            <person name="Chung G.-T."/>
            <person name="Escheverria P."/>
            <person name="Fraser C.M."/>
            <person name="Sadzewicz L."/>
            <person name="Shefchek K.A."/>
            <person name="Tallon L."/>
            <person name="Das S.P."/>
            <person name="Daugherty S."/>
            <person name="Mongodin E.F."/>
        </authorList>
    </citation>
    <scope>NUCLEOTIDE SEQUENCE [LARGE SCALE GENOMIC DNA]</scope>
    <source>
        <strain evidence="1 2">1007-1-F #10</strain>
    </source>
</reference>
<proteinExistence type="predicted"/>
<name>A0AAN4MUK1_BACFG</name>
<evidence type="ECO:0000313" key="2">
    <source>
        <dbReference type="Proteomes" id="UP000022433"/>
    </source>
</evidence>
<evidence type="ECO:0000313" key="1">
    <source>
        <dbReference type="EMBL" id="EYA11951.1"/>
    </source>
</evidence>
<accession>A0AAN4MUK1</accession>